<accession>A0AAV9IAT5</accession>
<feature type="transmembrane region" description="Helical" evidence="1">
    <location>
        <begin position="100"/>
        <end position="118"/>
    </location>
</feature>
<dbReference type="Proteomes" id="UP001300502">
    <property type="component" value="Unassembled WGS sequence"/>
</dbReference>
<dbReference type="AlphaFoldDB" id="A0AAV9IAT5"/>
<keyword evidence="1" id="KW-0812">Transmembrane</keyword>
<sequence length="190" mass="22474">MYRPAQFIGYYPEAKKYSLFSSKGWWLNRWPFLGWLETVLKLCGFICAYYVPGRLVLDPKREKANFPLWRNIELFTCAVCTLLVTLGILDRIFYREVVSIIFIAFNNWAHWTVFLALYKGNYDRKSLLYFLTFMTLGDIVKLIFFKVHDFNIGSVAKAVLYYLTSLFVISYLLILFIELYFNNTISIQAH</sequence>
<keyword evidence="1" id="KW-0472">Membrane</keyword>
<feature type="transmembrane region" description="Helical" evidence="1">
    <location>
        <begin position="72"/>
        <end position="94"/>
    </location>
</feature>
<evidence type="ECO:0000313" key="3">
    <source>
        <dbReference type="Proteomes" id="UP001300502"/>
    </source>
</evidence>
<reference evidence="2 3" key="1">
    <citation type="submission" date="2022-07" db="EMBL/GenBank/DDBJ databases">
        <title>Genome-wide signatures of adaptation to extreme environments.</title>
        <authorList>
            <person name="Cho C.H."/>
            <person name="Yoon H.S."/>
        </authorList>
    </citation>
    <scope>NUCLEOTIDE SEQUENCE [LARGE SCALE GENOMIC DNA]</scope>
    <source>
        <strain evidence="2 3">108.79 E11</strain>
    </source>
</reference>
<keyword evidence="3" id="KW-1185">Reference proteome</keyword>
<feature type="transmembrane region" description="Helical" evidence="1">
    <location>
        <begin position="159"/>
        <end position="181"/>
    </location>
</feature>
<feature type="transmembrane region" description="Helical" evidence="1">
    <location>
        <begin position="32"/>
        <end position="51"/>
    </location>
</feature>
<name>A0AAV9IAT5_9RHOD</name>
<evidence type="ECO:0000256" key="1">
    <source>
        <dbReference type="SAM" id="Phobius"/>
    </source>
</evidence>
<comment type="caution">
    <text evidence="2">The sequence shown here is derived from an EMBL/GenBank/DDBJ whole genome shotgun (WGS) entry which is preliminary data.</text>
</comment>
<proteinExistence type="predicted"/>
<dbReference type="EMBL" id="JANCYU010000024">
    <property type="protein sequence ID" value="KAK4524535.1"/>
    <property type="molecule type" value="Genomic_DNA"/>
</dbReference>
<evidence type="ECO:0000313" key="2">
    <source>
        <dbReference type="EMBL" id="KAK4524535.1"/>
    </source>
</evidence>
<protein>
    <submittedName>
        <fullName evidence="2">Uncharacterized protein</fullName>
    </submittedName>
</protein>
<feature type="transmembrane region" description="Helical" evidence="1">
    <location>
        <begin position="127"/>
        <end position="147"/>
    </location>
</feature>
<gene>
    <name evidence="2" type="ORF">GAYE_SCF04G2436</name>
</gene>
<organism evidence="2 3">
    <name type="scientific">Galdieria yellowstonensis</name>
    <dbReference type="NCBI Taxonomy" id="3028027"/>
    <lineage>
        <taxon>Eukaryota</taxon>
        <taxon>Rhodophyta</taxon>
        <taxon>Bangiophyceae</taxon>
        <taxon>Galdieriales</taxon>
        <taxon>Galdieriaceae</taxon>
        <taxon>Galdieria</taxon>
    </lineage>
</organism>
<keyword evidence="1" id="KW-1133">Transmembrane helix</keyword>